<dbReference type="InterPro" id="IPR020109">
    <property type="entry name" value="Holin_r1t"/>
</dbReference>
<evidence type="ECO:0008006" key="5">
    <source>
        <dbReference type="Google" id="ProtNLM"/>
    </source>
</evidence>
<evidence type="ECO:0000256" key="1">
    <source>
        <dbReference type="SAM" id="MobiDB-lite"/>
    </source>
</evidence>
<dbReference type="Proteomes" id="UP000259211">
    <property type="component" value="Unassembled WGS sequence"/>
</dbReference>
<proteinExistence type="predicted"/>
<keyword evidence="2" id="KW-1133">Transmembrane helix</keyword>
<dbReference type="AlphaFoldDB" id="A0A3E2DM97"/>
<sequence length="134" mass="13849">MTREFWKGAGERALKTFVQTFVAVLGVTAGAVYTVDGFKALPWASALITAAVSAVLSLATSIGSPGFVAGRPAAAEHGLVEPSGHGPALVDPDDPGMIEPDPDEDPEPEPEADGLDDDRDDDGESVAVPRHGQE</sequence>
<comment type="caution">
    <text evidence="3">The sequence shown here is derived from an EMBL/GenBank/DDBJ whole genome shotgun (WGS) entry which is preliminary data.</text>
</comment>
<dbReference type="Pfam" id="PF16945">
    <property type="entry name" value="Phage_r1t_holin"/>
    <property type="match status" value="1"/>
</dbReference>
<evidence type="ECO:0000313" key="3">
    <source>
        <dbReference type="EMBL" id="RFT46506.1"/>
    </source>
</evidence>
<feature type="region of interest" description="Disordered" evidence="1">
    <location>
        <begin position="77"/>
        <end position="134"/>
    </location>
</feature>
<evidence type="ECO:0000256" key="2">
    <source>
        <dbReference type="SAM" id="Phobius"/>
    </source>
</evidence>
<keyword evidence="2" id="KW-0812">Transmembrane</keyword>
<feature type="transmembrane region" description="Helical" evidence="2">
    <location>
        <begin position="41"/>
        <end position="62"/>
    </location>
</feature>
<feature type="compositionally biased region" description="Acidic residues" evidence="1">
    <location>
        <begin position="91"/>
        <end position="124"/>
    </location>
</feature>
<accession>A0A3E2DM97</accession>
<organism evidence="3 4">
    <name type="scientific">Cutibacterium avidum</name>
    <dbReference type="NCBI Taxonomy" id="33010"/>
    <lineage>
        <taxon>Bacteria</taxon>
        <taxon>Bacillati</taxon>
        <taxon>Actinomycetota</taxon>
        <taxon>Actinomycetes</taxon>
        <taxon>Propionibacteriales</taxon>
        <taxon>Propionibacteriaceae</taxon>
        <taxon>Cutibacterium</taxon>
    </lineage>
</organism>
<protein>
    <recommendedName>
        <fullName evidence="5">Holin</fullName>
    </recommendedName>
</protein>
<feature type="transmembrane region" description="Helical" evidence="2">
    <location>
        <begin position="12"/>
        <end position="35"/>
    </location>
</feature>
<dbReference type="EMBL" id="NOWI01000002">
    <property type="protein sequence ID" value="RFT46506.1"/>
    <property type="molecule type" value="Genomic_DNA"/>
</dbReference>
<keyword evidence="2" id="KW-0472">Membrane</keyword>
<evidence type="ECO:0000313" key="4">
    <source>
        <dbReference type="Proteomes" id="UP000259211"/>
    </source>
</evidence>
<reference evidence="3 4" key="1">
    <citation type="submission" date="2017-07" db="EMBL/GenBank/DDBJ databases">
        <authorList>
            <person name="Sun Z.S."/>
            <person name="Albrecht U."/>
            <person name="Echele G."/>
            <person name="Lee C.C."/>
        </authorList>
    </citation>
    <scope>NUCLEOTIDE SEQUENCE [LARGE SCALE GENOMIC DNA]</scope>
    <source>
        <strain evidence="3 4">P16-029</strain>
    </source>
</reference>
<dbReference type="RefSeq" id="WP_117188619.1">
    <property type="nucleotide sequence ID" value="NZ_NOWI01000002.1"/>
</dbReference>
<name>A0A3E2DM97_9ACTN</name>
<gene>
    <name evidence="3" type="ORF">CHT91_02890</name>
</gene>